<name>A0A3L8RUS2_CHLGU</name>
<dbReference type="EMBL" id="QUSF01000202">
    <property type="protein sequence ID" value="RLV87440.1"/>
    <property type="molecule type" value="Genomic_DNA"/>
</dbReference>
<reference evidence="1 2" key="1">
    <citation type="journal article" date="2018" name="Proc. R. Soc. B">
        <title>A non-coding region near Follistatin controls head colour polymorphism in the Gouldian finch.</title>
        <authorList>
            <person name="Toomey M.B."/>
            <person name="Marques C.I."/>
            <person name="Andrade P."/>
            <person name="Araujo P.M."/>
            <person name="Sabatino S."/>
            <person name="Gazda M.A."/>
            <person name="Afonso S."/>
            <person name="Lopes R.J."/>
            <person name="Corbo J.C."/>
            <person name="Carneiro M."/>
        </authorList>
    </citation>
    <scope>NUCLEOTIDE SEQUENCE [LARGE SCALE GENOMIC DNA]</scope>
    <source>
        <strain evidence="1">Red01</strain>
        <tissue evidence="1">Muscle</tissue>
    </source>
</reference>
<accession>A0A3L8RUS2</accession>
<evidence type="ECO:0000313" key="2">
    <source>
        <dbReference type="Proteomes" id="UP000276834"/>
    </source>
</evidence>
<sequence length="154" mass="16721">MLDLFHDGGPSPQRVSSPALTLPVLHGSSEWTIQRKLREFFAIPRCLVSVFSLFLVELIRFLGEAVVQALVVGVLTAIGDHVLKPFLAAAFHSLLQPLLLFLLKVLGGVRDLMDPVLDVVARVCSQLAVLLRAVRLVEIRLRPDLRAGPGDGGG</sequence>
<organism evidence="1 2">
    <name type="scientific">Chloebia gouldiae</name>
    <name type="common">Gouldian finch</name>
    <name type="synonym">Erythrura gouldiae</name>
    <dbReference type="NCBI Taxonomy" id="44316"/>
    <lineage>
        <taxon>Eukaryota</taxon>
        <taxon>Metazoa</taxon>
        <taxon>Chordata</taxon>
        <taxon>Craniata</taxon>
        <taxon>Vertebrata</taxon>
        <taxon>Euteleostomi</taxon>
        <taxon>Archelosauria</taxon>
        <taxon>Archosauria</taxon>
        <taxon>Dinosauria</taxon>
        <taxon>Saurischia</taxon>
        <taxon>Theropoda</taxon>
        <taxon>Coelurosauria</taxon>
        <taxon>Aves</taxon>
        <taxon>Neognathae</taxon>
        <taxon>Neoaves</taxon>
        <taxon>Telluraves</taxon>
        <taxon>Australaves</taxon>
        <taxon>Passeriformes</taxon>
        <taxon>Passeroidea</taxon>
        <taxon>Passeridae</taxon>
        <taxon>Chloebia</taxon>
    </lineage>
</organism>
<gene>
    <name evidence="1" type="ORF">DV515_00015713</name>
</gene>
<evidence type="ECO:0000313" key="1">
    <source>
        <dbReference type="EMBL" id="RLV87440.1"/>
    </source>
</evidence>
<dbReference type="OrthoDB" id="10045204at2759"/>
<comment type="caution">
    <text evidence="1">The sequence shown here is derived from an EMBL/GenBank/DDBJ whole genome shotgun (WGS) entry which is preliminary data.</text>
</comment>
<proteinExistence type="predicted"/>
<protein>
    <submittedName>
        <fullName evidence="1">Uncharacterized protein</fullName>
    </submittedName>
</protein>
<dbReference type="Proteomes" id="UP000276834">
    <property type="component" value="Unassembled WGS sequence"/>
</dbReference>
<dbReference type="AlphaFoldDB" id="A0A3L8RUS2"/>
<keyword evidence="2" id="KW-1185">Reference proteome</keyword>